<keyword evidence="4 8" id="KW-0831">Ubiquinone biosynthesis</keyword>
<evidence type="ECO:0000313" key="10">
    <source>
        <dbReference type="EMBL" id="ODV96585.1"/>
    </source>
</evidence>
<keyword evidence="5" id="KW-0809">Transit peptide</keyword>
<comment type="subcellular location">
    <subcellularLocation>
        <location evidence="1 8">Mitochondrion</location>
    </subcellularLocation>
</comment>
<evidence type="ECO:0000259" key="9">
    <source>
        <dbReference type="Pfam" id="PF08511"/>
    </source>
</evidence>
<reference evidence="11" key="1">
    <citation type="submission" date="2016-05" db="EMBL/GenBank/DDBJ databases">
        <title>Comparative genomics of biotechnologically important yeasts.</title>
        <authorList>
            <consortium name="DOE Joint Genome Institute"/>
            <person name="Riley R."/>
            <person name="Haridas S."/>
            <person name="Wolfe K.H."/>
            <person name="Lopes M.R."/>
            <person name="Hittinger C.T."/>
            <person name="Goker M."/>
            <person name="Salamov A."/>
            <person name="Wisecaver J."/>
            <person name="Long T.M."/>
            <person name="Aerts A.L."/>
            <person name="Barry K."/>
            <person name="Choi C."/>
            <person name="Clum A."/>
            <person name="Coughlan A.Y."/>
            <person name="Deshpande S."/>
            <person name="Douglass A.P."/>
            <person name="Hanson S.J."/>
            <person name="Klenk H.-P."/>
            <person name="Labutti K."/>
            <person name="Lapidus A."/>
            <person name="Lindquist E."/>
            <person name="Lipzen A."/>
            <person name="Meier-Kolthoff J.P."/>
            <person name="Ohm R.A."/>
            <person name="Otillar R.P."/>
            <person name="Pangilinan J."/>
            <person name="Peng Y."/>
            <person name="Rokas A."/>
            <person name="Rosa C.A."/>
            <person name="Scheuner C."/>
            <person name="Sibirny A.A."/>
            <person name="Slot J.C."/>
            <person name="Stielow J.B."/>
            <person name="Sun H."/>
            <person name="Kurtzman C.P."/>
            <person name="Blackwell M."/>
            <person name="Grigoriev I.V."/>
            <person name="Jeffries T.W."/>
        </authorList>
    </citation>
    <scope>NUCLEOTIDE SEQUENCE [LARGE SCALE GENOMIC DNA]</scope>
    <source>
        <strain evidence="11">NRRL Y-2460</strain>
    </source>
</reference>
<dbReference type="STRING" id="669874.A0A1E4TXV3"/>
<dbReference type="InterPro" id="IPR012762">
    <property type="entry name" value="Ubiq_biosynth_COQ9"/>
</dbReference>
<dbReference type="PANTHER" id="PTHR21427">
    <property type="entry name" value="UBIQUINONE BIOSYNTHESIS PROTEIN COQ9, MITOCHONDRIAL"/>
    <property type="match status" value="1"/>
</dbReference>
<dbReference type="InterPro" id="IPR013718">
    <property type="entry name" value="COQ9_C"/>
</dbReference>
<dbReference type="EMBL" id="KV454012">
    <property type="protein sequence ID" value="ODV96585.1"/>
    <property type="molecule type" value="Genomic_DNA"/>
</dbReference>
<name>A0A1E4TXV3_PACTA</name>
<gene>
    <name evidence="10" type="ORF">PACTADRAFT_48417</name>
</gene>
<accession>A0A1E4TXV3</accession>
<dbReference type="Proteomes" id="UP000094236">
    <property type="component" value="Unassembled WGS sequence"/>
</dbReference>
<dbReference type="Pfam" id="PF08511">
    <property type="entry name" value="COQ9"/>
    <property type="match status" value="1"/>
</dbReference>
<organism evidence="10 11">
    <name type="scientific">Pachysolen tannophilus NRRL Y-2460</name>
    <dbReference type="NCBI Taxonomy" id="669874"/>
    <lineage>
        <taxon>Eukaryota</taxon>
        <taxon>Fungi</taxon>
        <taxon>Dikarya</taxon>
        <taxon>Ascomycota</taxon>
        <taxon>Saccharomycotina</taxon>
        <taxon>Pichiomycetes</taxon>
        <taxon>Pachysolenaceae</taxon>
        <taxon>Pachysolen</taxon>
    </lineage>
</organism>
<evidence type="ECO:0000256" key="1">
    <source>
        <dbReference type="ARBA" id="ARBA00004173"/>
    </source>
</evidence>
<sequence length="281" mass="32471">MGLKFPAFLQKQQQLAAVAAVAALPGFSGMALRPVSCVLSKNKLVQTKRGYFSLQHPNEEYFNKESIQFKILEKAIKNYVPIYGFTEKSITESLRSLNYDTDNISTLFNFSKYGSPINSLIYFNLCEKRNLLSLDKDQLIDLNFKNETLNLKKLLQKRLEMNKPILSHYHEALALMILPSNLNHSIDELQNLTDEICYLAGDNSNDFKWYTKRFSIASIYIQSELYMLKDKSQDFEDTMSFMNYKIDEIDKLGEAYNNVEEWTLFNLISLINLIKSQSVKG</sequence>
<comment type="function">
    <text evidence="8">Membrane-associated protein that warps the membrane surface to access and bind aromatic isoprenes with high specificity, including ubiquinone (CoQ) isoprene intermediates and presents them directly to Coq7, therefore facilitating the Coq7-mediated hydroxylase step. Participates in the biosynthesis of coenzyme Q, also named ubiquinone, an essential lipid-soluble electron transporter for aerobic cellular respiration.</text>
</comment>
<evidence type="ECO:0000256" key="8">
    <source>
        <dbReference type="RuleBase" id="RU366063"/>
    </source>
</evidence>
<comment type="similarity">
    <text evidence="3 8">Belongs to the COQ9 family.</text>
</comment>
<evidence type="ECO:0000256" key="3">
    <source>
        <dbReference type="ARBA" id="ARBA00010766"/>
    </source>
</evidence>
<dbReference type="PANTHER" id="PTHR21427:SF19">
    <property type="entry name" value="UBIQUINONE BIOSYNTHESIS PROTEIN COQ9, MITOCHONDRIAL"/>
    <property type="match status" value="1"/>
</dbReference>
<evidence type="ECO:0000256" key="5">
    <source>
        <dbReference type="ARBA" id="ARBA00022946"/>
    </source>
</evidence>
<proteinExistence type="inferred from homology"/>
<dbReference type="GO" id="GO:0006744">
    <property type="term" value="P:ubiquinone biosynthetic process"/>
    <property type="evidence" value="ECO:0007669"/>
    <property type="project" value="UniProtKB-UniRule"/>
</dbReference>
<protein>
    <recommendedName>
        <fullName evidence="8">Ubiquinone biosynthesis protein</fullName>
    </recommendedName>
</protein>
<evidence type="ECO:0000256" key="2">
    <source>
        <dbReference type="ARBA" id="ARBA00004749"/>
    </source>
</evidence>
<feature type="domain" description="COQ9 C-terminal" evidence="9">
    <location>
        <begin position="183"/>
        <end position="253"/>
    </location>
</feature>
<dbReference type="UniPathway" id="UPA00232"/>
<keyword evidence="11" id="KW-1185">Reference proteome</keyword>
<evidence type="ECO:0000256" key="4">
    <source>
        <dbReference type="ARBA" id="ARBA00022688"/>
    </source>
</evidence>
<comment type="pathway">
    <text evidence="2 8">Cofactor biosynthesis; ubiquinone biosynthesis.</text>
</comment>
<dbReference type="Gene3D" id="1.10.357.10">
    <property type="entry name" value="Tetracycline Repressor, domain 2"/>
    <property type="match status" value="1"/>
</dbReference>
<keyword evidence="6 8" id="KW-0446">Lipid-binding</keyword>
<dbReference type="GO" id="GO:0032991">
    <property type="term" value="C:protein-containing complex"/>
    <property type="evidence" value="ECO:0007669"/>
    <property type="project" value="EnsemblFungi"/>
</dbReference>
<dbReference type="GO" id="GO:0008289">
    <property type="term" value="F:lipid binding"/>
    <property type="evidence" value="ECO:0007669"/>
    <property type="project" value="UniProtKB-UniRule"/>
</dbReference>
<evidence type="ECO:0000256" key="7">
    <source>
        <dbReference type="ARBA" id="ARBA00023128"/>
    </source>
</evidence>
<evidence type="ECO:0000256" key="6">
    <source>
        <dbReference type="ARBA" id="ARBA00023121"/>
    </source>
</evidence>
<dbReference type="NCBIfam" id="TIGR02396">
    <property type="entry name" value="diverge_rpsU"/>
    <property type="match status" value="1"/>
</dbReference>
<dbReference type="GO" id="GO:0005743">
    <property type="term" value="C:mitochondrial inner membrane"/>
    <property type="evidence" value="ECO:0007669"/>
    <property type="project" value="EnsemblFungi"/>
</dbReference>
<dbReference type="AlphaFoldDB" id="A0A1E4TXV3"/>
<keyword evidence="7 8" id="KW-0496">Mitochondrion</keyword>
<evidence type="ECO:0000313" key="11">
    <source>
        <dbReference type="Proteomes" id="UP000094236"/>
    </source>
</evidence>
<dbReference type="OrthoDB" id="619536at2759"/>